<keyword evidence="2" id="KW-1185">Reference proteome</keyword>
<sequence>MQAEMGKNFQPVFRKMTTVMPTLIAGLGREKRYSRTVRILPMVHHARLHLVPTIVSIWECHSIVLAFLANPIVRFVARWRAHLQHSRTTCRNAKMALYCHVLHE</sequence>
<protein>
    <submittedName>
        <fullName evidence="1">Uncharacterized protein</fullName>
    </submittedName>
</protein>
<evidence type="ECO:0000313" key="2">
    <source>
        <dbReference type="Proteomes" id="UP001054945"/>
    </source>
</evidence>
<dbReference type="EMBL" id="BPLR01003791">
    <property type="protein sequence ID" value="GIX88675.1"/>
    <property type="molecule type" value="Genomic_DNA"/>
</dbReference>
<gene>
    <name evidence="1" type="ORF">CEXT_125541</name>
</gene>
<dbReference type="Proteomes" id="UP001054945">
    <property type="component" value="Unassembled WGS sequence"/>
</dbReference>
<evidence type="ECO:0000313" key="1">
    <source>
        <dbReference type="EMBL" id="GIX88675.1"/>
    </source>
</evidence>
<reference evidence="1 2" key="1">
    <citation type="submission" date="2021-06" db="EMBL/GenBank/DDBJ databases">
        <title>Caerostris extrusa draft genome.</title>
        <authorList>
            <person name="Kono N."/>
            <person name="Arakawa K."/>
        </authorList>
    </citation>
    <scope>NUCLEOTIDE SEQUENCE [LARGE SCALE GENOMIC DNA]</scope>
</reference>
<dbReference type="AlphaFoldDB" id="A0AAV4NUW8"/>
<comment type="caution">
    <text evidence="1">The sequence shown here is derived from an EMBL/GenBank/DDBJ whole genome shotgun (WGS) entry which is preliminary data.</text>
</comment>
<organism evidence="1 2">
    <name type="scientific">Caerostris extrusa</name>
    <name type="common">Bark spider</name>
    <name type="synonym">Caerostris bankana</name>
    <dbReference type="NCBI Taxonomy" id="172846"/>
    <lineage>
        <taxon>Eukaryota</taxon>
        <taxon>Metazoa</taxon>
        <taxon>Ecdysozoa</taxon>
        <taxon>Arthropoda</taxon>
        <taxon>Chelicerata</taxon>
        <taxon>Arachnida</taxon>
        <taxon>Araneae</taxon>
        <taxon>Araneomorphae</taxon>
        <taxon>Entelegynae</taxon>
        <taxon>Araneoidea</taxon>
        <taxon>Araneidae</taxon>
        <taxon>Caerostris</taxon>
    </lineage>
</organism>
<proteinExistence type="predicted"/>
<accession>A0AAV4NUW8</accession>
<name>A0AAV4NUW8_CAEEX</name>